<feature type="disulfide bond" evidence="6">
    <location>
        <begin position="978"/>
        <end position="987"/>
    </location>
</feature>
<feature type="transmembrane region" description="Helical" evidence="7">
    <location>
        <begin position="1554"/>
        <end position="1573"/>
    </location>
</feature>
<keyword evidence="12" id="KW-1185">Reference proteome</keyword>
<gene>
    <name evidence="10" type="ORF">EDS130_LOCUS10722</name>
    <name evidence="11" type="ORF">XAT740_LOCUS24828</name>
</gene>
<comment type="caution">
    <text evidence="11">The sequence shown here is derived from an EMBL/GenBank/DDBJ whole genome shotgun (WGS) entry which is preliminary data.</text>
</comment>
<feature type="transmembrane region" description="Helical" evidence="7">
    <location>
        <begin position="1517"/>
        <end position="1539"/>
    </location>
</feature>
<evidence type="ECO:0000256" key="5">
    <source>
        <dbReference type="ARBA" id="ARBA00023157"/>
    </source>
</evidence>
<feature type="disulfide bond" evidence="6">
    <location>
        <begin position="959"/>
        <end position="976"/>
    </location>
</feature>
<feature type="transmembrane region" description="Helical" evidence="7">
    <location>
        <begin position="1297"/>
        <end position="1322"/>
    </location>
</feature>
<name>A0A814Y052_ADIRI</name>
<dbReference type="Gene3D" id="4.10.400.10">
    <property type="entry name" value="Low-density Lipoprotein Receptor"/>
    <property type="match status" value="1"/>
</dbReference>
<evidence type="ECO:0000256" key="7">
    <source>
        <dbReference type="SAM" id="Phobius"/>
    </source>
</evidence>
<keyword evidence="3 7" id="KW-1133">Transmembrane helix</keyword>
<evidence type="ECO:0000256" key="3">
    <source>
        <dbReference type="ARBA" id="ARBA00022989"/>
    </source>
</evidence>
<dbReference type="CDD" id="cd00112">
    <property type="entry name" value="LDLa"/>
    <property type="match status" value="1"/>
</dbReference>
<evidence type="ECO:0000313" key="12">
    <source>
        <dbReference type="Proteomes" id="UP000663828"/>
    </source>
</evidence>
<dbReference type="EMBL" id="CAJNOJ010000038">
    <property type="protein sequence ID" value="CAF0920174.1"/>
    <property type="molecule type" value="Genomic_DNA"/>
</dbReference>
<dbReference type="PROSITE" id="PS01186">
    <property type="entry name" value="EGF_2"/>
    <property type="match status" value="1"/>
</dbReference>
<dbReference type="PANTHER" id="PTHR24033">
    <property type="entry name" value="EGF-LIKE DOMAIN-CONTAINING PROTEIN"/>
    <property type="match status" value="1"/>
</dbReference>
<comment type="subcellular location">
    <subcellularLocation>
        <location evidence="1">Membrane</location>
    </subcellularLocation>
</comment>
<accession>A0A814Y052</accession>
<dbReference type="GO" id="GO:0016020">
    <property type="term" value="C:membrane"/>
    <property type="evidence" value="ECO:0007669"/>
    <property type="project" value="UniProtKB-SubCell"/>
</dbReference>
<evidence type="ECO:0000259" key="9">
    <source>
        <dbReference type="PROSITE" id="PS50262"/>
    </source>
</evidence>
<dbReference type="PROSITE" id="PS00022">
    <property type="entry name" value="EGF_1"/>
    <property type="match status" value="3"/>
</dbReference>
<evidence type="ECO:0000259" key="8">
    <source>
        <dbReference type="PROSITE" id="PS50026"/>
    </source>
</evidence>
<comment type="caution">
    <text evidence="6">Lacks conserved residue(s) required for the propagation of feature annotation.</text>
</comment>
<keyword evidence="2 7" id="KW-0812">Transmembrane</keyword>
<keyword evidence="5 6" id="KW-1015">Disulfide bond</keyword>
<dbReference type="OrthoDB" id="10503543at2759"/>
<dbReference type="SUPFAM" id="SSF81321">
    <property type="entry name" value="Family A G protein-coupled receptor-like"/>
    <property type="match status" value="1"/>
</dbReference>
<evidence type="ECO:0000256" key="1">
    <source>
        <dbReference type="ARBA" id="ARBA00004370"/>
    </source>
</evidence>
<dbReference type="Proteomes" id="UP000663828">
    <property type="component" value="Unassembled WGS sequence"/>
</dbReference>
<dbReference type="SUPFAM" id="SSF57196">
    <property type="entry name" value="EGF/Laminin"/>
    <property type="match status" value="1"/>
</dbReference>
<keyword evidence="4 7" id="KW-0472">Membrane</keyword>
<feature type="transmembrane region" description="Helical" evidence="7">
    <location>
        <begin position="1334"/>
        <end position="1359"/>
    </location>
</feature>
<dbReference type="PANTHER" id="PTHR24033:SF151">
    <property type="entry name" value="NOTCH 2"/>
    <property type="match status" value="1"/>
</dbReference>
<evidence type="ECO:0000256" key="2">
    <source>
        <dbReference type="ARBA" id="ARBA00022692"/>
    </source>
</evidence>
<reference evidence="11" key="1">
    <citation type="submission" date="2021-02" db="EMBL/GenBank/DDBJ databases">
        <authorList>
            <person name="Nowell W R."/>
        </authorList>
    </citation>
    <scope>NUCLEOTIDE SEQUENCE</scope>
</reference>
<keyword evidence="6" id="KW-0245">EGF-like domain</keyword>
<feature type="transmembrane region" description="Helical" evidence="7">
    <location>
        <begin position="1417"/>
        <end position="1434"/>
    </location>
</feature>
<dbReference type="Gene3D" id="1.20.1070.10">
    <property type="entry name" value="Rhodopsin 7-helix transmembrane proteins"/>
    <property type="match status" value="1"/>
</dbReference>
<feature type="transmembrane region" description="Helical" evidence="7">
    <location>
        <begin position="1379"/>
        <end position="1396"/>
    </location>
</feature>
<dbReference type="PROSITE" id="PS50026">
    <property type="entry name" value="EGF_3"/>
    <property type="match status" value="2"/>
</dbReference>
<dbReference type="Proteomes" id="UP000663852">
    <property type="component" value="Unassembled WGS sequence"/>
</dbReference>
<dbReference type="SMART" id="SM00181">
    <property type="entry name" value="EGF"/>
    <property type="match status" value="2"/>
</dbReference>
<dbReference type="SMART" id="SM00192">
    <property type="entry name" value="LDLa"/>
    <property type="match status" value="6"/>
</dbReference>
<evidence type="ECO:0000256" key="6">
    <source>
        <dbReference type="PROSITE-ProRule" id="PRU00076"/>
    </source>
</evidence>
<organism evidence="11 12">
    <name type="scientific">Adineta ricciae</name>
    <name type="common">Rotifer</name>
    <dbReference type="NCBI Taxonomy" id="249248"/>
    <lineage>
        <taxon>Eukaryota</taxon>
        <taxon>Metazoa</taxon>
        <taxon>Spiralia</taxon>
        <taxon>Gnathifera</taxon>
        <taxon>Rotifera</taxon>
        <taxon>Eurotatoria</taxon>
        <taxon>Bdelloidea</taxon>
        <taxon>Adinetida</taxon>
        <taxon>Adinetidae</taxon>
        <taxon>Adineta</taxon>
    </lineage>
</organism>
<feature type="transmembrane region" description="Helical" evidence="7">
    <location>
        <begin position="1472"/>
        <end position="1496"/>
    </location>
</feature>
<proteinExistence type="predicted"/>
<feature type="disulfide bond" evidence="6">
    <location>
        <begin position="955"/>
        <end position="965"/>
    </location>
</feature>
<feature type="domain" description="EGF-like" evidence="8">
    <location>
        <begin position="1022"/>
        <end position="1067"/>
    </location>
</feature>
<dbReference type="InterPro" id="IPR000742">
    <property type="entry name" value="EGF"/>
</dbReference>
<dbReference type="InterPro" id="IPR017452">
    <property type="entry name" value="GPCR_Rhodpsn_7TM"/>
</dbReference>
<dbReference type="InterPro" id="IPR036055">
    <property type="entry name" value="LDL_receptor-like_sf"/>
</dbReference>
<evidence type="ECO:0000256" key="4">
    <source>
        <dbReference type="ARBA" id="ARBA00023136"/>
    </source>
</evidence>
<feature type="disulfide bond" evidence="6">
    <location>
        <begin position="1057"/>
        <end position="1066"/>
    </location>
</feature>
<feature type="domain" description="G-protein coupled receptors family 1 profile" evidence="9">
    <location>
        <begin position="1312"/>
        <end position="1571"/>
    </location>
</feature>
<evidence type="ECO:0000313" key="10">
    <source>
        <dbReference type="EMBL" id="CAF0920174.1"/>
    </source>
</evidence>
<dbReference type="InterPro" id="IPR002172">
    <property type="entry name" value="LDrepeatLR_classA_rpt"/>
</dbReference>
<feature type="domain" description="EGF-like" evidence="8">
    <location>
        <begin position="951"/>
        <end position="988"/>
    </location>
</feature>
<dbReference type="EMBL" id="CAJNOR010001941">
    <property type="protein sequence ID" value="CAF1223333.1"/>
    <property type="molecule type" value="Genomic_DNA"/>
</dbReference>
<dbReference type="PRINTS" id="PR00261">
    <property type="entry name" value="LDLRECEPTOR"/>
</dbReference>
<sequence length="1596" mass="185751">MIYLLKRIECASPFPNMYYTDTDMFTEVQDGYCLYYHTYAKVTIEYSLQHHLHTYCFRSNKYLKENLTTNRPFILFSQLREQHVTSEQLYSWSTPIDLAERYEMYLLNISQNNSLMDSIRLYNCTDRYTFGPLCQFQTAVLQNAFIDIVGESMEIPFVSPEDLIIFSEYSPCYINLDCDYIYSSPLCLTWRDICDGKVHCRNNAIDEHHCFELELNQCNENEEYRCHNGQCIPYEFFHDIPQFPDCLDRSDEILDYSSICFTEPSMRCEDHHCRLDSGKVNCGDGQCNDTHCSNGYFDRLKTSIRSPSNDTKLLPDCWKAIEKLASIYTSWMDDMMLSLSIQNSYINKIRKFCPPLFAYPAYPIALGHVYFVYTSNQSNIDKYMKYFLPTYICYNETLCPGMEFLSQFPRPIYFSIDSRKNSACHELKFISMINVTYLDEWSELQELIEIIYSNACPSVSQTFDNLDKDCSTNSHLYQCEKSRKCISKFRILDGVMDCPLDDDETYEDTCSLTKTHHQYQCKINGVLKCVSPMLYFKPQFKCTKSIPNIDNVKPNKFSKFPNNSLISFQTLCDGFVERDPLSYEYEYETDETNCDYDIWPCNNTYTYCDGFWNCENGFDELHCPWQYKYDPENVLCNEFQHVCVSPDNYELICVDLSDINDGHVDCLGATDERYMCRRPASQYLCLDQNACITVEELCDGKVDCSSKEDEGTMCSKAVNADSLSVSYLPLCSRYMLERSPIANIVCSLDKTDKPTVVHFSLKNFAPYPRTISFSSKSFVTLNELRTMNENKDVIRASPMYRRSCHRGLPIWIRSGLPMDFSRDECLCPPAYYGSRCQYENQRIALTIQFQVDSEWRTLFTFFVLLIDNENTVHSHEKLSYISIRDCNAKFHIYLLYNSRPKNQTKTYHIRIHSFLGLTSEYRMSWLYPIQFSFLPVHRLSLLLKIPQISNKDKKCSLNCGLHGECIQYENHPISVCRCHSGWHGINCDIPYECSCADDSFCIESSKICLCPLHKFGSRCYLKQSICQQKSSPCLHGGTCIPHDIRFIGYTKPYTCLCSENFFGDQCQHKKSLIELSIRNEMSDVSNILSMHYIIVDDKRQHEVFSTAIKIRFDRSSIEIYTSRAFNILIIELTNHYYLMSVLPNVTYFDRMKVSLTTSQRCLHIKEIFSQTVIEYHPLRRAKYYHLACREKRNLKCFHDSDTFMCLCTSDRHANCLNFNFTTKHYKCRNRNYCLNNGQCFQDHIQCPATSVCSCIGCFYGTLCQFSTEGVRLSLDSILGYHIRTTASIMNQPQIVKISFAIVIVIFILGVIGGVCSMITFAFTPNARDNGCGIYILTLSIINLLIMHVFLIKFLLLFFTQNGSMTQVWVLQLNCKFIDYIVRILVNIADWLNACIATDRTMMIISKTKFNAKRSKNISKWIILLVIIISATTAIQDPLNRYLLYVEDDKKTWCVSHFNSRPMVQRVDSILHVIHYIIPFSINIISSIIIIVLTSRVRYLLVGRTKLNENLRKHMRHYSHLIISPCLLVLLALPRILIVLRSSCVKSLSNPHFPLFGYFISFVSPALIFIIYVVPSMKYRNNFKDVIGKFMKICLRR</sequence>
<dbReference type="PROSITE" id="PS50262">
    <property type="entry name" value="G_PROTEIN_RECEP_F1_2"/>
    <property type="match status" value="1"/>
</dbReference>
<protein>
    <submittedName>
        <fullName evidence="11">Uncharacterized protein</fullName>
    </submittedName>
</protein>
<dbReference type="PROSITE" id="PS50068">
    <property type="entry name" value="LDLRA_2"/>
    <property type="match status" value="2"/>
</dbReference>
<evidence type="ECO:0000313" key="11">
    <source>
        <dbReference type="EMBL" id="CAF1223333.1"/>
    </source>
</evidence>
<dbReference type="Gene3D" id="2.10.25.10">
    <property type="entry name" value="Laminin"/>
    <property type="match status" value="1"/>
</dbReference>
<dbReference type="InterPro" id="IPR051830">
    <property type="entry name" value="NOTCH_homolog"/>
</dbReference>